<accession>A0A853J933</accession>
<dbReference type="Proteomes" id="UP000578091">
    <property type="component" value="Unassembled WGS sequence"/>
</dbReference>
<evidence type="ECO:0000256" key="1">
    <source>
        <dbReference type="SAM" id="MobiDB-lite"/>
    </source>
</evidence>
<sequence length="96" mass="10597">MQDTIASAPLYPSHPRETQAGISGEIERELERLGSSLPGMHARHPFDADFWVSFKARAREIECRARDEAELRHVQMRLVLMLSETAAGGATGPIAP</sequence>
<evidence type="ECO:0000313" key="2">
    <source>
        <dbReference type="EMBL" id="NZA25706.1"/>
    </source>
</evidence>
<gene>
    <name evidence="2" type="ORF">H0E84_04865</name>
</gene>
<reference evidence="2 3" key="1">
    <citation type="submission" date="2020-07" db="EMBL/GenBank/DDBJ databases">
        <title>Luteimonas sp. SJ-92.</title>
        <authorList>
            <person name="Huang X.-X."/>
            <person name="Xu L."/>
            <person name="Sun J.-Q."/>
        </authorList>
    </citation>
    <scope>NUCLEOTIDE SEQUENCE [LARGE SCALE GENOMIC DNA]</scope>
    <source>
        <strain evidence="2 3">SJ-92</strain>
    </source>
</reference>
<dbReference type="EMBL" id="JACCKA010000031">
    <property type="protein sequence ID" value="NZA25706.1"/>
    <property type="molecule type" value="Genomic_DNA"/>
</dbReference>
<proteinExistence type="predicted"/>
<comment type="caution">
    <text evidence="2">The sequence shown here is derived from an EMBL/GenBank/DDBJ whole genome shotgun (WGS) entry which is preliminary data.</text>
</comment>
<keyword evidence="3" id="KW-1185">Reference proteome</keyword>
<evidence type="ECO:0000313" key="3">
    <source>
        <dbReference type="Proteomes" id="UP000578091"/>
    </source>
</evidence>
<organism evidence="2 3">
    <name type="scientific">Luteimonas salinisoli</name>
    <dbReference type="NCBI Taxonomy" id="2752307"/>
    <lineage>
        <taxon>Bacteria</taxon>
        <taxon>Pseudomonadati</taxon>
        <taxon>Pseudomonadota</taxon>
        <taxon>Gammaproteobacteria</taxon>
        <taxon>Lysobacterales</taxon>
        <taxon>Lysobacteraceae</taxon>
        <taxon>Luteimonas</taxon>
    </lineage>
</organism>
<feature type="region of interest" description="Disordered" evidence="1">
    <location>
        <begin position="1"/>
        <end position="24"/>
    </location>
</feature>
<dbReference type="AlphaFoldDB" id="A0A853J933"/>
<name>A0A853J933_9GAMM</name>
<protein>
    <submittedName>
        <fullName evidence="2">Uncharacterized protein</fullName>
    </submittedName>
</protein>
<dbReference type="RefSeq" id="WP_180677509.1">
    <property type="nucleotide sequence ID" value="NZ_JACCKA010000031.1"/>
</dbReference>